<dbReference type="AlphaFoldDB" id="A0A4C1ZFR4"/>
<organism evidence="1 2">
    <name type="scientific">Eumeta variegata</name>
    <name type="common">Bagworm moth</name>
    <name type="synonym">Eumeta japonica</name>
    <dbReference type="NCBI Taxonomy" id="151549"/>
    <lineage>
        <taxon>Eukaryota</taxon>
        <taxon>Metazoa</taxon>
        <taxon>Ecdysozoa</taxon>
        <taxon>Arthropoda</taxon>
        <taxon>Hexapoda</taxon>
        <taxon>Insecta</taxon>
        <taxon>Pterygota</taxon>
        <taxon>Neoptera</taxon>
        <taxon>Endopterygota</taxon>
        <taxon>Lepidoptera</taxon>
        <taxon>Glossata</taxon>
        <taxon>Ditrysia</taxon>
        <taxon>Tineoidea</taxon>
        <taxon>Psychidae</taxon>
        <taxon>Oiketicinae</taxon>
        <taxon>Eumeta</taxon>
    </lineage>
</organism>
<evidence type="ECO:0000313" key="1">
    <source>
        <dbReference type="EMBL" id="GBP86262.1"/>
    </source>
</evidence>
<dbReference type="Proteomes" id="UP000299102">
    <property type="component" value="Unassembled WGS sequence"/>
</dbReference>
<gene>
    <name evidence="1" type="ORF">EVAR_57383_1</name>
</gene>
<comment type="caution">
    <text evidence="1">The sequence shown here is derived from an EMBL/GenBank/DDBJ whole genome shotgun (WGS) entry which is preliminary data.</text>
</comment>
<name>A0A4C1ZFR4_EUMVA</name>
<reference evidence="1 2" key="1">
    <citation type="journal article" date="2019" name="Commun. Biol.">
        <title>The bagworm genome reveals a unique fibroin gene that provides high tensile strength.</title>
        <authorList>
            <person name="Kono N."/>
            <person name="Nakamura H."/>
            <person name="Ohtoshi R."/>
            <person name="Tomita M."/>
            <person name="Numata K."/>
            <person name="Arakawa K."/>
        </authorList>
    </citation>
    <scope>NUCLEOTIDE SEQUENCE [LARGE SCALE GENOMIC DNA]</scope>
</reference>
<sequence length="113" mass="12434">MSLQVQGRGVRVANVYERKEQLALPANVVVALFNKISFNNEGRIRRARSPPDGYESTARAVRRRPRALIDSVSESCAARLWFSAISYALVLGYKGIGVETQTRRARAGTLGAV</sequence>
<keyword evidence="2" id="KW-1185">Reference proteome</keyword>
<dbReference type="EMBL" id="BGZK01001782">
    <property type="protein sequence ID" value="GBP86262.1"/>
    <property type="molecule type" value="Genomic_DNA"/>
</dbReference>
<proteinExistence type="predicted"/>
<protein>
    <submittedName>
        <fullName evidence="1">Uncharacterized protein</fullName>
    </submittedName>
</protein>
<evidence type="ECO:0000313" key="2">
    <source>
        <dbReference type="Proteomes" id="UP000299102"/>
    </source>
</evidence>
<accession>A0A4C1ZFR4</accession>